<organism evidence="1 2">
    <name type="scientific">Pseudomonas fluorescens</name>
    <dbReference type="NCBI Taxonomy" id="294"/>
    <lineage>
        <taxon>Bacteria</taxon>
        <taxon>Pseudomonadati</taxon>
        <taxon>Pseudomonadota</taxon>
        <taxon>Gammaproteobacteria</taxon>
        <taxon>Pseudomonadales</taxon>
        <taxon>Pseudomonadaceae</taxon>
        <taxon>Pseudomonas</taxon>
    </lineage>
</organism>
<dbReference type="Proteomes" id="UP000076489">
    <property type="component" value="Unassembled WGS sequence"/>
</dbReference>
<reference evidence="2" key="1">
    <citation type="submission" date="2016-03" db="EMBL/GenBank/DDBJ databases">
        <authorList>
            <person name="Ray J."/>
            <person name="Price M."/>
            <person name="Deutschbauer A."/>
        </authorList>
    </citation>
    <scope>NUCLEOTIDE SEQUENCE [LARGE SCALE GENOMIC DNA]</scope>
    <source>
        <strain evidence="2">FW300-N1B4</strain>
    </source>
</reference>
<gene>
    <name evidence="1" type="ORF">A1D17_03690</name>
</gene>
<comment type="caution">
    <text evidence="1">The sequence shown here is derived from an EMBL/GenBank/DDBJ whole genome shotgun (WGS) entry which is preliminary data.</text>
</comment>
<proteinExistence type="predicted"/>
<evidence type="ECO:0000313" key="2">
    <source>
        <dbReference type="Proteomes" id="UP000076489"/>
    </source>
</evidence>
<dbReference type="AlphaFoldDB" id="A0A166QPR6"/>
<name>A0A166QPR6_PSEFL</name>
<accession>A0A166QPR6</accession>
<reference evidence="1 2" key="2">
    <citation type="journal article" date="2018" name="Nature">
        <title>Mutant phenotypes for thousands of bacterial genes of unknown function.</title>
        <authorList>
            <person name="Price M.N."/>
            <person name="Wetmore K.M."/>
            <person name="Waters R.J."/>
            <person name="Callaghan M."/>
            <person name="Ray J."/>
            <person name="Liu H."/>
            <person name="Kuehl J.V."/>
            <person name="Melnyk R.A."/>
            <person name="Lamson J.S."/>
            <person name="Suh Y."/>
            <person name="Carlson H.K."/>
            <person name="Esquivel Z."/>
            <person name="Sadeeshkumar H."/>
            <person name="Chakraborty R."/>
            <person name="Zane G.M."/>
            <person name="Rubin B.E."/>
            <person name="Wall J.D."/>
            <person name="Visel A."/>
            <person name="Bristow J."/>
            <person name="Blow M.J."/>
            <person name="Arkin A.P."/>
            <person name="Deutschbauer A.M."/>
        </authorList>
    </citation>
    <scope>NUCLEOTIDE SEQUENCE [LARGE SCALE GENOMIC DNA]</scope>
    <source>
        <strain evidence="1 2">FW300-N1B4</strain>
    </source>
</reference>
<dbReference type="EMBL" id="LUKJ01000002">
    <property type="protein sequence ID" value="KZN20654.1"/>
    <property type="molecule type" value="Genomic_DNA"/>
</dbReference>
<sequence length="68" mass="7499">MNSCKPVLALQTNRQVKTNDFVSYATASDVIAAGAGQYRRVRPKLQSRSMHLVEAAGTGPMVSRDKRY</sequence>
<protein>
    <submittedName>
        <fullName evidence="1">Uncharacterized protein</fullName>
    </submittedName>
</protein>
<evidence type="ECO:0000313" key="1">
    <source>
        <dbReference type="EMBL" id="KZN20654.1"/>
    </source>
</evidence>